<evidence type="ECO:0000256" key="2">
    <source>
        <dbReference type="ARBA" id="ARBA00005073"/>
    </source>
</evidence>
<evidence type="ECO:0000313" key="16">
    <source>
        <dbReference type="EMBL" id="UOD49546.1"/>
    </source>
</evidence>
<sequence>MKSLWIATVTVLLIALLAFVLFFSPVAILWVKTFHILFMASWFAGLFYLPRIYVNLAQATDPAVKQTLIGMSHRLYRFMTILAFPAVGFGLWLYLYYGIGMGAGNGWMHVKLILVGLIIVYHLVCKHYLTLFEQGTNPHSHVFYRWFNEIPVVLMLAIIAMVVLKPF</sequence>
<comment type="subcellular location">
    <subcellularLocation>
        <location evidence="1 14">Cell membrane</location>
        <topology evidence="1 14">Multi-pass membrane protein</topology>
    </subcellularLocation>
</comment>
<comment type="similarity">
    <text evidence="3 14 15">Belongs to the HemJ family.</text>
</comment>
<organism evidence="16 17">
    <name type="scientific">Orrella daihaiensis</name>
    <dbReference type="NCBI Taxonomy" id="2782176"/>
    <lineage>
        <taxon>Bacteria</taxon>
        <taxon>Pseudomonadati</taxon>
        <taxon>Pseudomonadota</taxon>
        <taxon>Betaproteobacteria</taxon>
        <taxon>Burkholderiales</taxon>
        <taxon>Alcaligenaceae</taxon>
        <taxon>Orrella</taxon>
    </lineage>
</organism>
<feature type="transmembrane region" description="Helical" evidence="14">
    <location>
        <begin position="7"/>
        <end position="30"/>
    </location>
</feature>
<evidence type="ECO:0000256" key="7">
    <source>
        <dbReference type="ARBA" id="ARBA00022692"/>
    </source>
</evidence>
<keyword evidence="8 14" id="KW-0479">Metal-binding</keyword>
<dbReference type="Proteomes" id="UP000831607">
    <property type="component" value="Chromosome"/>
</dbReference>
<dbReference type="InterPro" id="IPR005265">
    <property type="entry name" value="HemJ-like"/>
</dbReference>
<feature type="transmembrane region" description="Helical" evidence="14">
    <location>
        <begin position="146"/>
        <end position="164"/>
    </location>
</feature>
<keyword evidence="7 14" id="KW-0812">Transmembrane</keyword>
<dbReference type="PIRSF" id="PIRSF004638">
    <property type="entry name" value="UCP004638"/>
    <property type="match status" value="1"/>
</dbReference>
<evidence type="ECO:0000256" key="12">
    <source>
        <dbReference type="ARBA" id="ARBA00023136"/>
    </source>
</evidence>
<evidence type="ECO:0000313" key="17">
    <source>
        <dbReference type="Proteomes" id="UP000831607"/>
    </source>
</evidence>
<comment type="subunit">
    <text evidence="14">Homodimer.</text>
</comment>
<evidence type="ECO:0000256" key="6">
    <source>
        <dbReference type="ARBA" id="ARBA00022617"/>
    </source>
</evidence>
<feature type="transmembrane region" description="Helical" evidence="14">
    <location>
        <begin position="107"/>
        <end position="125"/>
    </location>
</feature>
<comment type="catalytic activity">
    <reaction evidence="13 14 15">
        <text>protoporphyrinogen IX + 3 A = protoporphyrin IX + 3 AH2</text>
        <dbReference type="Rhea" id="RHEA:62000"/>
        <dbReference type="ChEBI" id="CHEBI:13193"/>
        <dbReference type="ChEBI" id="CHEBI:17499"/>
        <dbReference type="ChEBI" id="CHEBI:57306"/>
        <dbReference type="ChEBI" id="CHEBI:57307"/>
    </reaction>
</comment>
<comment type="cofactor">
    <cofactor evidence="14 15">
        <name>heme b</name>
        <dbReference type="ChEBI" id="CHEBI:60344"/>
    </cofactor>
    <text evidence="14 15">Binds 1 heme b (iron(II)-protoporphyrin IX) group per subunit.</text>
</comment>
<comment type="pathway">
    <text evidence="2 14 15">Porphyrin-containing compound metabolism; protoporphyrin-IX biosynthesis; protoporphyrin-IX from protoporphyrinogen-IX: step 1/1.</text>
</comment>
<feature type="transmembrane region" description="Helical" evidence="14">
    <location>
        <begin position="36"/>
        <end position="54"/>
    </location>
</feature>
<feature type="binding site" description="axial binding residue" evidence="14">
    <location>
        <position position="111"/>
    </location>
    <ligand>
        <name>heme</name>
        <dbReference type="ChEBI" id="CHEBI:30413"/>
    </ligand>
    <ligandPart>
        <name>Fe</name>
        <dbReference type="ChEBI" id="CHEBI:18248"/>
    </ligandPart>
</feature>
<keyword evidence="9 14" id="KW-1133">Transmembrane helix</keyword>
<keyword evidence="5 14" id="KW-1003">Cell membrane</keyword>
<evidence type="ECO:0000256" key="14">
    <source>
        <dbReference type="HAMAP-Rule" id="MF_02239"/>
    </source>
</evidence>
<evidence type="ECO:0000256" key="9">
    <source>
        <dbReference type="ARBA" id="ARBA00022989"/>
    </source>
</evidence>
<dbReference type="Pfam" id="PF03653">
    <property type="entry name" value="UPF0093"/>
    <property type="match status" value="1"/>
</dbReference>
<evidence type="ECO:0000256" key="11">
    <source>
        <dbReference type="ARBA" id="ARBA00023004"/>
    </source>
</evidence>
<feature type="binding site" description="axial binding residue" evidence="14">
    <location>
        <position position="35"/>
    </location>
    <ligand>
        <name>heme</name>
        <dbReference type="ChEBI" id="CHEBI:30413"/>
    </ligand>
    <ligandPart>
        <name>Fe</name>
        <dbReference type="ChEBI" id="CHEBI:18248"/>
    </ligandPart>
</feature>
<keyword evidence="11 14" id="KW-0408">Iron</keyword>
<evidence type="ECO:0000256" key="3">
    <source>
        <dbReference type="ARBA" id="ARBA00006501"/>
    </source>
</evidence>
<name>A0ABY4AGY7_9BURK</name>
<evidence type="ECO:0000256" key="15">
    <source>
        <dbReference type="PIRNR" id="PIRNR004638"/>
    </source>
</evidence>
<accession>A0ABY4AGY7</accession>
<evidence type="ECO:0000256" key="4">
    <source>
        <dbReference type="ARBA" id="ARBA00017504"/>
    </source>
</evidence>
<dbReference type="HAMAP" id="MF_02239">
    <property type="entry name" value="HemJ"/>
    <property type="match status" value="1"/>
</dbReference>
<evidence type="ECO:0000256" key="8">
    <source>
        <dbReference type="ARBA" id="ARBA00022723"/>
    </source>
</evidence>
<reference evidence="16 17" key="1">
    <citation type="submission" date="2020-11" db="EMBL/GenBank/DDBJ databases">
        <title>Algicoccus daihaiensis sp.nov., isolated from Daihai Lake in Inner Mongolia.</title>
        <authorList>
            <person name="Kai J."/>
        </authorList>
    </citation>
    <scope>NUCLEOTIDE SEQUENCE [LARGE SCALE GENOMIC DNA]</scope>
    <source>
        <strain evidence="17">f23</strain>
    </source>
</reference>
<dbReference type="PANTHER" id="PTHR40255:SF1">
    <property type="entry name" value="PROTOPORPHYRINOGEN IX OXIDASE"/>
    <property type="match status" value="1"/>
</dbReference>
<protein>
    <recommendedName>
        <fullName evidence="4 14">Protoporphyrinogen IX oxidase</fullName>
        <shortName evidence="14">PPO</shortName>
        <ecNumber evidence="14 15">1.3.99.-</ecNumber>
    </recommendedName>
</protein>
<proteinExistence type="inferred from homology"/>
<keyword evidence="6 14" id="KW-0349">Heme</keyword>
<dbReference type="EC" id="1.3.99.-" evidence="14 15"/>
<evidence type="ECO:0000256" key="5">
    <source>
        <dbReference type="ARBA" id="ARBA00022475"/>
    </source>
</evidence>
<evidence type="ECO:0000256" key="13">
    <source>
        <dbReference type="ARBA" id="ARBA00048390"/>
    </source>
</evidence>
<feature type="transmembrane region" description="Helical" evidence="14">
    <location>
        <begin position="75"/>
        <end position="95"/>
    </location>
</feature>
<dbReference type="EMBL" id="CP063982">
    <property type="protein sequence ID" value="UOD49546.1"/>
    <property type="molecule type" value="Genomic_DNA"/>
</dbReference>
<evidence type="ECO:0000256" key="1">
    <source>
        <dbReference type="ARBA" id="ARBA00004651"/>
    </source>
</evidence>
<keyword evidence="17" id="KW-1185">Reference proteome</keyword>
<keyword evidence="12 14" id="KW-0472">Membrane</keyword>
<evidence type="ECO:0000256" key="10">
    <source>
        <dbReference type="ARBA" id="ARBA00023002"/>
    </source>
</evidence>
<dbReference type="PANTHER" id="PTHR40255">
    <property type="entry name" value="UPF0093 MEMBRANE PROTEIN SLR1790"/>
    <property type="match status" value="1"/>
</dbReference>
<keyword evidence="10 14" id="KW-0560">Oxidoreductase</keyword>
<comment type="function">
    <text evidence="14 15">Catalyzes the oxidation of protoporphyrinogen IX to protoporphyrin IX.</text>
</comment>
<gene>
    <name evidence="16" type="ORF">DHf2319_08670</name>
</gene>